<dbReference type="SUPFAM" id="SSF48403">
    <property type="entry name" value="Ankyrin repeat"/>
    <property type="match status" value="1"/>
</dbReference>
<comment type="caution">
    <text evidence="2">The sequence shown here is derived from an EMBL/GenBank/DDBJ whole genome shotgun (WGS) entry which is preliminary data.</text>
</comment>
<protein>
    <submittedName>
        <fullName evidence="2">Protein accelerated cell death 6</fullName>
    </submittedName>
</protein>
<evidence type="ECO:0000256" key="1">
    <source>
        <dbReference type="PROSITE-ProRule" id="PRU00023"/>
    </source>
</evidence>
<dbReference type="InterPro" id="IPR002110">
    <property type="entry name" value="Ankyrin_rpt"/>
</dbReference>
<gene>
    <name evidence="2" type="primary">ACD6_19</name>
    <name evidence="2" type="ORF">CFP56_043274</name>
</gene>
<reference evidence="2 3" key="1">
    <citation type="journal article" date="2018" name="Sci. Data">
        <title>The draft genome sequence of cork oak.</title>
        <authorList>
            <person name="Ramos A.M."/>
            <person name="Usie A."/>
            <person name="Barbosa P."/>
            <person name="Barros P.M."/>
            <person name="Capote T."/>
            <person name="Chaves I."/>
            <person name="Simoes F."/>
            <person name="Abreu I."/>
            <person name="Carrasquinho I."/>
            <person name="Faro C."/>
            <person name="Guimaraes J.B."/>
            <person name="Mendonca D."/>
            <person name="Nobrega F."/>
            <person name="Rodrigues L."/>
            <person name="Saibo N.J.M."/>
            <person name="Varela M.C."/>
            <person name="Egas C."/>
            <person name="Matos J."/>
            <person name="Miguel C.M."/>
            <person name="Oliveira M.M."/>
            <person name="Ricardo C.P."/>
            <person name="Goncalves S."/>
        </authorList>
    </citation>
    <scope>NUCLEOTIDE SEQUENCE [LARGE SCALE GENOMIC DNA]</scope>
    <source>
        <strain evidence="3">cv. HL8</strain>
    </source>
</reference>
<dbReference type="Proteomes" id="UP000237347">
    <property type="component" value="Unassembled WGS sequence"/>
</dbReference>
<dbReference type="AlphaFoldDB" id="A0AAW0IRZ9"/>
<evidence type="ECO:0000313" key="3">
    <source>
        <dbReference type="Proteomes" id="UP000237347"/>
    </source>
</evidence>
<keyword evidence="3" id="KW-1185">Reference proteome</keyword>
<feature type="repeat" description="ANK" evidence="1">
    <location>
        <begin position="65"/>
        <end position="97"/>
    </location>
</feature>
<dbReference type="InterPro" id="IPR036770">
    <property type="entry name" value="Ankyrin_rpt-contain_sf"/>
</dbReference>
<sequence length="190" mass="20939">MNPEVLRAASSGNLSFFEKDSDSKLLEETPEKNTVLHVALQFNQLEVAEKIVSLSPSLVSQKNSKDNTPLHVASRAGCSSIVKLLIDEAKKENVEAGGAEQQLLSMVNKNRDTAMHVAVRYCNFEVVKELINEKDPADLVNKAGESALFLAVERQLYDIAYHILKKAQTCSYAGRDDMNVLHALAFCTSD</sequence>
<dbReference type="PANTHER" id="PTHR24121">
    <property type="entry name" value="NO MECHANORECEPTOR POTENTIAL C, ISOFORM D-RELATED"/>
    <property type="match status" value="1"/>
</dbReference>
<name>A0AAW0IRZ9_QUESU</name>
<dbReference type="PROSITE" id="PS50088">
    <property type="entry name" value="ANK_REPEAT"/>
    <property type="match status" value="1"/>
</dbReference>
<organism evidence="2 3">
    <name type="scientific">Quercus suber</name>
    <name type="common">Cork oak</name>
    <dbReference type="NCBI Taxonomy" id="58331"/>
    <lineage>
        <taxon>Eukaryota</taxon>
        <taxon>Viridiplantae</taxon>
        <taxon>Streptophyta</taxon>
        <taxon>Embryophyta</taxon>
        <taxon>Tracheophyta</taxon>
        <taxon>Spermatophyta</taxon>
        <taxon>Magnoliopsida</taxon>
        <taxon>eudicotyledons</taxon>
        <taxon>Gunneridae</taxon>
        <taxon>Pentapetalae</taxon>
        <taxon>rosids</taxon>
        <taxon>fabids</taxon>
        <taxon>Fagales</taxon>
        <taxon>Fagaceae</taxon>
        <taxon>Quercus</taxon>
    </lineage>
</organism>
<keyword evidence="1" id="KW-0040">ANK repeat</keyword>
<dbReference type="SMART" id="SM00248">
    <property type="entry name" value="ANK"/>
    <property type="match status" value="4"/>
</dbReference>
<evidence type="ECO:0000313" key="2">
    <source>
        <dbReference type="EMBL" id="KAK7817068.1"/>
    </source>
</evidence>
<proteinExistence type="predicted"/>
<accession>A0AAW0IRZ9</accession>
<dbReference type="PANTHER" id="PTHR24121:SF30">
    <property type="entry name" value="ANKYRIN REPEAT-CONTAINING PROTEIN ITN1-LIKE"/>
    <property type="match status" value="1"/>
</dbReference>
<dbReference type="Pfam" id="PF12796">
    <property type="entry name" value="Ank_2"/>
    <property type="match status" value="2"/>
</dbReference>
<dbReference type="PROSITE" id="PS50297">
    <property type="entry name" value="ANK_REP_REGION"/>
    <property type="match status" value="1"/>
</dbReference>
<dbReference type="Gene3D" id="1.25.40.20">
    <property type="entry name" value="Ankyrin repeat-containing domain"/>
    <property type="match status" value="2"/>
</dbReference>
<dbReference type="EMBL" id="PKMF04000900">
    <property type="protein sequence ID" value="KAK7817068.1"/>
    <property type="molecule type" value="Genomic_DNA"/>
</dbReference>